<evidence type="ECO:0000313" key="2">
    <source>
        <dbReference type="Proteomes" id="UP000430232"/>
    </source>
</evidence>
<reference evidence="1 2" key="1">
    <citation type="submission" date="2019-09" db="EMBL/GenBank/DDBJ databases">
        <title>Draft genome sequences of 48 bacterial type strains from the CCUG.</title>
        <authorList>
            <person name="Tunovic T."/>
            <person name="Pineiro-Iglesias B."/>
            <person name="Unosson C."/>
            <person name="Inganas E."/>
            <person name="Ohlen M."/>
            <person name="Cardew S."/>
            <person name="Jensie-Markopoulos S."/>
            <person name="Salva-Serra F."/>
            <person name="Jaen-Luchoro D."/>
            <person name="Karlsson R."/>
            <person name="Svensson-Stadler L."/>
            <person name="Chun J."/>
            <person name="Moore E."/>
        </authorList>
    </citation>
    <scope>NUCLEOTIDE SEQUENCE [LARGE SCALE GENOMIC DNA]</scope>
    <source>
        <strain evidence="1 2">CCUG 54555</strain>
    </source>
</reference>
<gene>
    <name evidence="1" type="ORF">F7R21_17070</name>
</gene>
<accession>A0A6H9T9H8</accession>
<dbReference type="AlphaFoldDB" id="A0A6H9T9H8"/>
<sequence length="111" mass="12050">MTETVYRLDVTPVIKLLGTEQRKMSANVVVSMGFRGLVRQLPSEVREALAVACEASGVRLTATGNVRYRVTGAKVDGHPVDDFNVYPGVSQSVRGHVVEVAWHPACRVATN</sequence>
<comment type="caution">
    <text evidence="1">The sequence shown here is derived from an EMBL/GenBank/DDBJ whole genome shotgun (WGS) entry which is preliminary data.</text>
</comment>
<dbReference type="RefSeq" id="WP_151065385.1">
    <property type="nucleotide sequence ID" value="NZ_CABVPL010000006.1"/>
</dbReference>
<dbReference type="Proteomes" id="UP000430232">
    <property type="component" value="Unassembled WGS sequence"/>
</dbReference>
<name>A0A6H9T9H8_9BURK</name>
<keyword evidence="2" id="KW-1185">Reference proteome</keyword>
<dbReference type="OrthoDB" id="9003790at2"/>
<dbReference type="EMBL" id="VZOJ01000044">
    <property type="protein sequence ID" value="KAB0640460.1"/>
    <property type="molecule type" value="Genomic_DNA"/>
</dbReference>
<proteinExistence type="predicted"/>
<protein>
    <submittedName>
        <fullName evidence="1">Uncharacterized protein</fullName>
    </submittedName>
</protein>
<dbReference type="GeneID" id="99788497"/>
<evidence type="ECO:0000313" key="1">
    <source>
        <dbReference type="EMBL" id="KAB0640460.1"/>
    </source>
</evidence>
<organism evidence="1 2">
    <name type="scientific">Burkholderia latens</name>
    <dbReference type="NCBI Taxonomy" id="488446"/>
    <lineage>
        <taxon>Bacteria</taxon>
        <taxon>Pseudomonadati</taxon>
        <taxon>Pseudomonadota</taxon>
        <taxon>Betaproteobacteria</taxon>
        <taxon>Burkholderiales</taxon>
        <taxon>Burkholderiaceae</taxon>
        <taxon>Burkholderia</taxon>
        <taxon>Burkholderia cepacia complex</taxon>
    </lineage>
</organism>